<name>A0A167QPI3_PHYB8</name>
<keyword evidence="4" id="KW-1185">Reference proteome</keyword>
<evidence type="ECO:0000313" key="3">
    <source>
        <dbReference type="EMBL" id="OAD80019.1"/>
    </source>
</evidence>
<keyword evidence="2" id="KW-1015">Disulfide bond</keyword>
<dbReference type="RefSeq" id="XP_018298059.1">
    <property type="nucleotide sequence ID" value="XM_018429356.1"/>
</dbReference>
<gene>
    <name evidence="3" type="ORF">PHYBLDRAFT_130391</name>
</gene>
<dbReference type="EMBL" id="KV440972">
    <property type="protein sequence ID" value="OAD80019.1"/>
    <property type="molecule type" value="Genomic_DNA"/>
</dbReference>
<dbReference type="VEuPathDB" id="FungiDB:PHYBLDRAFT_130391"/>
<dbReference type="GeneID" id="28990262"/>
<dbReference type="PANTHER" id="PTHR28627:SF1">
    <property type="entry name" value="CYTOCHROME C OXIDASE ASSEMBLY FACTOR 5"/>
    <property type="match status" value="1"/>
</dbReference>
<sequence length="72" mass="8430">MPSSCKEIRQELIDCMLKSNCVLVKRNTVAECFKKDKEGEVPEECQSIRKSYAECRRGMIDPRMRFRGNKTQ</sequence>
<dbReference type="PANTHER" id="PTHR28627">
    <property type="entry name" value="CYTOCHROME C OXIDASE ASSEMBLY FACTOR 5"/>
    <property type="match status" value="1"/>
</dbReference>
<accession>A0A167QPI3</accession>
<proteinExistence type="inferred from homology"/>
<dbReference type="Pfam" id="PF10203">
    <property type="entry name" value="Pet191_N"/>
    <property type="match status" value="1"/>
</dbReference>
<dbReference type="GO" id="GO:0005739">
    <property type="term" value="C:mitochondrion"/>
    <property type="evidence" value="ECO:0007669"/>
    <property type="project" value="TreeGrafter"/>
</dbReference>
<dbReference type="GO" id="GO:0033617">
    <property type="term" value="P:mitochondrial respiratory chain complex IV assembly"/>
    <property type="evidence" value="ECO:0007669"/>
    <property type="project" value="TreeGrafter"/>
</dbReference>
<dbReference type="Proteomes" id="UP000077315">
    <property type="component" value="Unassembled WGS sequence"/>
</dbReference>
<evidence type="ECO:0000256" key="2">
    <source>
        <dbReference type="ARBA" id="ARBA00023157"/>
    </source>
</evidence>
<dbReference type="OrthoDB" id="282149at2759"/>
<dbReference type="AlphaFoldDB" id="A0A167QPI3"/>
<dbReference type="InterPro" id="IPR018793">
    <property type="entry name" value="Cyt_c_oxidase_assmbl_Pet191"/>
</dbReference>
<comment type="similarity">
    <text evidence="1">Belongs to the PET191 family.</text>
</comment>
<evidence type="ECO:0008006" key="5">
    <source>
        <dbReference type="Google" id="ProtNLM"/>
    </source>
</evidence>
<evidence type="ECO:0000256" key="1">
    <source>
        <dbReference type="ARBA" id="ARBA00007785"/>
    </source>
</evidence>
<dbReference type="STRING" id="763407.A0A167QPI3"/>
<evidence type="ECO:0000313" key="4">
    <source>
        <dbReference type="Proteomes" id="UP000077315"/>
    </source>
</evidence>
<protein>
    <recommendedName>
        <fullName evidence="5">Cytochrome c oxidase assembly factor 5</fullName>
    </recommendedName>
</protein>
<reference evidence="4" key="1">
    <citation type="submission" date="2015-06" db="EMBL/GenBank/DDBJ databases">
        <title>Expansion of signal transduction pathways in fungi by whole-genome duplication.</title>
        <authorList>
            <consortium name="DOE Joint Genome Institute"/>
            <person name="Corrochano L.M."/>
            <person name="Kuo A."/>
            <person name="Marcet-Houben M."/>
            <person name="Polaino S."/>
            <person name="Salamov A."/>
            <person name="Villalobos J.M."/>
            <person name="Alvarez M.I."/>
            <person name="Avalos J."/>
            <person name="Benito E.P."/>
            <person name="Benoit I."/>
            <person name="Burger G."/>
            <person name="Camino L.P."/>
            <person name="Canovas D."/>
            <person name="Cerda-Olmedo E."/>
            <person name="Cheng J.-F."/>
            <person name="Dominguez A."/>
            <person name="Elias M."/>
            <person name="Eslava A.P."/>
            <person name="Glaser F."/>
            <person name="Grimwood J."/>
            <person name="Gutierrez G."/>
            <person name="Heitman J."/>
            <person name="Henrissat B."/>
            <person name="Iturriaga E.A."/>
            <person name="Lang B.F."/>
            <person name="Lavin J.L."/>
            <person name="Lee S."/>
            <person name="Li W."/>
            <person name="Lindquist E."/>
            <person name="Lopez-Garcia S."/>
            <person name="Luque E.M."/>
            <person name="Marcos A.T."/>
            <person name="Martin J."/>
            <person name="McCluskey K."/>
            <person name="Medina H.R."/>
            <person name="Miralles-Duran A."/>
            <person name="Miyazaki A."/>
            <person name="Munoz-Torres E."/>
            <person name="Oguiza J.A."/>
            <person name="Ohm R."/>
            <person name="Olmedo M."/>
            <person name="Orejas M."/>
            <person name="Ortiz-Castellanos L."/>
            <person name="Pisabarro A.G."/>
            <person name="Rodriguez-Romero J."/>
            <person name="Ruiz-Herrera J."/>
            <person name="Ruiz-Vazquez R."/>
            <person name="Sanz C."/>
            <person name="Schackwitz W."/>
            <person name="Schmutz J."/>
            <person name="Shahriari M."/>
            <person name="Shelest E."/>
            <person name="Silva-Franco F."/>
            <person name="Soanes D."/>
            <person name="Syed K."/>
            <person name="Tagua V.G."/>
            <person name="Talbot N.J."/>
            <person name="Thon M."/>
            <person name="De vries R.P."/>
            <person name="Wiebenga A."/>
            <person name="Yadav J.S."/>
            <person name="Braun E.L."/>
            <person name="Baker S."/>
            <person name="Garre V."/>
            <person name="Horwitz B."/>
            <person name="Torres-Martinez S."/>
            <person name="Idnurm A."/>
            <person name="Herrera-Estrella A."/>
            <person name="Gabaldon T."/>
            <person name="Grigoriev I.V."/>
        </authorList>
    </citation>
    <scope>NUCLEOTIDE SEQUENCE [LARGE SCALE GENOMIC DNA]</scope>
    <source>
        <strain evidence="4">NRRL 1555(-)</strain>
    </source>
</reference>
<dbReference type="InParanoid" id="A0A167QPI3"/>
<dbReference type="FunCoup" id="A0A167QPI3">
    <property type="interactions" value="206"/>
</dbReference>
<organism evidence="3 4">
    <name type="scientific">Phycomyces blakesleeanus (strain ATCC 8743b / DSM 1359 / FGSC 10004 / NBRC 33097 / NRRL 1555)</name>
    <dbReference type="NCBI Taxonomy" id="763407"/>
    <lineage>
        <taxon>Eukaryota</taxon>
        <taxon>Fungi</taxon>
        <taxon>Fungi incertae sedis</taxon>
        <taxon>Mucoromycota</taxon>
        <taxon>Mucoromycotina</taxon>
        <taxon>Mucoromycetes</taxon>
        <taxon>Mucorales</taxon>
        <taxon>Phycomycetaceae</taxon>
        <taxon>Phycomyces</taxon>
    </lineage>
</organism>